<proteinExistence type="predicted"/>
<evidence type="ECO:0000256" key="1">
    <source>
        <dbReference type="ARBA" id="ARBA00004429"/>
    </source>
</evidence>
<dbReference type="PIRSF" id="PIRSF004925">
    <property type="entry name" value="HcaT"/>
    <property type="match status" value="1"/>
</dbReference>
<feature type="transmembrane region" description="Helical" evidence="8">
    <location>
        <begin position="244"/>
        <end position="264"/>
    </location>
</feature>
<evidence type="ECO:0000256" key="3">
    <source>
        <dbReference type="ARBA" id="ARBA00022475"/>
    </source>
</evidence>
<evidence type="ECO:0000256" key="8">
    <source>
        <dbReference type="SAM" id="Phobius"/>
    </source>
</evidence>
<organism evidence="10 11">
    <name type="scientific">Acidihalobacter ferrooxydans</name>
    <dbReference type="NCBI Taxonomy" id="1765967"/>
    <lineage>
        <taxon>Bacteria</taxon>
        <taxon>Pseudomonadati</taxon>
        <taxon>Pseudomonadota</taxon>
        <taxon>Gammaproteobacteria</taxon>
        <taxon>Chromatiales</taxon>
        <taxon>Ectothiorhodospiraceae</taxon>
        <taxon>Acidihalobacter</taxon>
    </lineage>
</organism>
<dbReference type="InterPro" id="IPR026032">
    <property type="entry name" value="HcaT-like"/>
</dbReference>
<feature type="transmembrane region" description="Helical" evidence="8">
    <location>
        <begin position="162"/>
        <end position="183"/>
    </location>
</feature>
<dbReference type="InterPro" id="IPR020846">
    <property type="entry name" value="MFS_dom"/>
</dbReference>
<dbReference type="OrthoDB" id="9150135at2"/>
<evidence type="ECO:0000256" key="5">
    <source>
        <dbReference type="ARBA" id="ARBA00022692"/>
    </source>
</evidence>
<dbReference type="Proteomes" id="UP000243807">
    <property type="component" value="Chromosome"/>
</dbReference>
<evidence type="ECO:0000256" key="2">
    <source>
        <dbReference type="ARBA" id="ARBA00022448"/>
    </source>
</evidence>
<keyword evidence="2" id="KW-0813">Transport</keyword>
<feature type="transmembrane region" description="Helical" evidence="8">
    <location>
        <begin position="360"/>
        <end position="381"/>
    </location>
</feature>
<feature type="domain" description="Major facilitator superfamily (MFS) profile" evidence="9">
    <location>
        <begin position="205"/>
        <end position="392"/>
    </location>
</feature>
<evidence type="ECO:0000256" key="6">
    <source>
        <dbReference type="ARBA" id="ARBA00022989"/>
    </source>
</evidence>
<dbReference type="InterPro" id="IPR036259">
    <property type="entry name" value="MFS_trans_sf"/>
</dbReference>
<accession>A0A1P8ULH1</accession>
<dbReference type="GO" id="GO:0015528">
    <property type="term" value="F:lactose:proton symporter activity"/>
    <property type="evidence" value="ECO:0007669"/>
    <property type="project" value="TreeGrafter"/>
</dbReference>
<feature type="transmembrane region" description="Helical" evidence="8">
    <location>
        <begin position="12"/>
        <end position="33"/>
    </location>
</feature>
<feature type="transmembrane region" description="Helical" evidence="8">
    <location>
        <begin position="39"/>
        <end position="64"/>
    </location>
</feature>
<dbReference type="Gene3D" id="1.20.1250.20">
    <property type="entry name" value="MFS general substrate transporter like domains"/>
    <property type="match status" value="2"/>
</dbReference>
<dbReference type="EMBL" id="CP019434">
    <property type="protein sequence ID" value="APZ44677.1"/>
    <property type="molecule type" value="Genomic_DNA"/>
</dbReference>
<reference evidence="10 11" key="1">
    <citation type="submission" date="2017-01" db="EMBL/GenBank/DDBJ databases">
        <title>Draft sequence of Acidihalobacter ferrooxidans strain DSM 14175 (strain V8).</title>
        <authorList>
            <person name="Khaleque H.N."/>
            <person name="Ramsay J.P."/>
            <person name="Murphy R.J.T."/>
            <person name="Kaksonen A.H."/>
            <person name="Boxall N.J."/>
            <person name="Watkin E.L.J."/>
        </authorList>
    </citation>
    <scope>NUCLEOTIDE SEQUENCE [LARGE SCALE GENOMIC DNA]</scope>
    <source>
        <strain evidence="10 11">V8</strain>
    </source>
</reference>
<dbReference type="Pfam" id="PF12832">
    <property type="entry name" value="MFS_1_like"/>
    <property type="match status" value="1"/>
</dbReference>
<comment type="subcellular location">
    <subcellularLocation>
        <location evidence="1">Cell inner membrane</location>
        <topology evidence="1">Multi-pass membrane protein</topology>
    </subcellularLocation>
</comment>
<dbReference type="STRING" id="1765967.BW247_10875"/>
<feature type="transmembrane region" description="Helical" evidence="8">
    <location>
        <begin position="99"/>
        <end position="115"/>
    </location>
</feature>
<feature type="transmembrane region" description="Helical" evidence="8">
    <location>
        <begin position="271"/>
        <end position="290"/>
    </location>
</feature>
<protein>
    <submittedName>
        <fullName evidence="10">MFS transporter</fullName>
    </submittedName>
</protein>
<evidence type="ECO:0000256" key="4">
    <source>
        <dbReference type="ARBA" id="ARBA00022519"/>
    </source>
</evidence>
<feature type="transmembrane region" description="Helical" evidence="8">
    <location>
        <begin position="204"/>
        <end position="224"/>
    </location>
</feature>
<evidence type="ECO:0000256" key="7">
    <source>
        <dbReference type="ARBA" id="ARBA00023136"/>
    </source>
</evidence>
<evidence type="ECO:0000313" key="10">
    <source>
        <dbReference type="EMBL" id="APZ44677.1"/>
    </source>
</evidence>
<dbReference type="SUPFAM" id="SSF103473">
    <property type="entry name" value="MFS general substrate transporter"/>
    <property type="match status" value="1"/>
</dbReference>
<dbReference type="GO" id="GO:0005886">
    <property type="term" value="C:plasma membrane"/>
    <property type="evidence" value="ECO:0007669"/>
    <property type="project" value="UniProtKB-SubCell"/>
</dbReference>
<keyword evidence="5 8" id="KW-0812">Transmembrane</keyword>
<feature type="transmembrane region" description="Helical" evidence="8">
    <location>
        <begin position="302"/>
        <end position="322"/>
    </location>
</feature>
<name>A0A1P8ULH1_9GAMM</name>
<dbReference type="InterPro" id="IPR024989">
    <property type="entry name" value="MFS_assoc_dom"/>
</dbReference>
<keyword evidence="4" id="KW-0997">Cell inner membrane</keyword>
<dbReference type="GO" id="GO:0030395">
    <property type="term" value="F:lactose binding"/>
    <property type="evidence" value="ECO:0007669"/>
    <property type="project" value="TreeGrafter"/>
</dbReference>
<dbReference type="PANTHER" id="PTHR23522">
    <property type="entry name" value="BLL5896 PROTEIN"/>
    <property type="match status" value="1"/>
</dbReference>
<evidence type="ECO:0000313" key="11">
    <source>
        <dbReference type="Proteomes" id="UP000243807"/>
    </source>
</evidence>
<feature type="transmembrane region" description="Helical" evidence="8">
    <location>
        <begin position="136"/>
        <end position="156"/>
    </location>
</feature>
<dbReference type="AlphaFoldDB" id="A0A1P8ULH1"/>
<evidence type="ECO:0000259" key="9">
    <source>
        <dbReference type="PROSITE" id="PS50850"/>
    </source>
</evidence>
<feature type="transmembrane region" description="Helical" evidence="8">
    <location>
        <begin position="76"/>
        <end position="93"/>
    </location>
</feature>
<keyword evidence="11" id="KW-1185">Reference proteome</keyword>
<keyword evidence="3" id="KW-1003">Cell membrane</keyword>
<gene>
    <name evidence="10" type="ORF">BW247_10875</name>
</gene>
<keyword evidence="6 8" id="KW-1133">Transmembrane helix</keyword>
<dbReference type="NCBIfam" id="NF037955">
    <property type="entry name" value="mfs"/>
    <property type="match status" value="1"/>
</dbReference>
<sequence length="392" mass="42366">MAQRPGGAPYWRLSGFYFVYFTVTGAFVPYWSLYLRHFGYAPVAIGVLTAVPMATKIVAPFLWGWLADRSGQRMRVIRLGTWFAALSFLGIFFGHDALWLALVVGAFSFFWNAALPQFEAATLGHLGAHDHHYSRIRLWGSIGFVVSVVALGWAFGVVSVTWLAPVIAVLLVALWLSSLAVPGPPVPTWTDAPQHGIGPALRQPAVLALLLTCLLIQTSHGPYYVFFTLYLRDHGYSSAVTGELWALGVLAEIVVFVFMPRLLPRFGARRLLIFALSATVLRWVLIATLVDSLPVLVFSQTLHAASYGIYHAAAIYLIYRYFPGQLQGRGQALYSSVSFGLGGALGALASGYVWSGVSPAATFLMGAALAAGGAVVAYVGVRGISPVQSPVR</sequence>
<dbReference type="PANTHER" id="PTHR23522:SF10">
    <property type="entry name" value="3-PHENYLPROPIONIC ACID TRANSPORTER-RELATED"/>
    <property type="match status" value="1"/>
</dbReference>
<feature type="transmembrane region" description="Helical" evidence="8">
    <location>
        <begin position="334"/>
        <end position="354"/>
    </location>
</feature>
<dbReference type="KEGG" id="afy:BW247_10875"/>
<keyword evidence="7 8" id="KW-0472">Membrane</keyword>
<dbReference type="PROSITE" id="PS50850">
    <property type="entry name" value="MFS"/>
    <property type="match status" value="1"/>
</dbReference>